<dbReference type="EMBL" id="JAULUE010002058">
    <property type="protein sequence ID" value="KAK5887421.1"/>
    <property type="molecule type" value="Genomic_DNA"/>
</dbReference>
<protein>
    <submittedName>
        <fullName evidence="2">Uncharacterized protein</fullName>
    </submittedName>
</protein>
<gene>
    <name evidence="2" type="ORF">CesoFtcFv8_016025</name>
</gene>
<dbReference type="Proteomes" id="UP001335648">
    <property type="component" value="Unassembled WGS sequence"/>
</dbReference>
<sequence>MCEKHNGREWERQKWEKGDTGEPQRNTGRGSHRAAAAWPLHRSIREVSMSKPVPSLLGSTAAASRREGEMTNISTEHAPLSRPHEKIRFQFSSLRLSLASFHEHITPPVASALD</sequence>
<accession>A0AAN8GQ34</accession>
<organism evidence="2 3">
    <name type="scientific">Champsocephalus esox</name>
    <name type="common">pike icefish</name>
    <dbReference type="NCBI Taxonomy" id="159716"/>
    <lineage>
        <taxon>Eukaryota</taxon>
        <taxon>Metazoa</taxon>
        <taxon>Chordata</taxon>
        <taxon>Craniata</taxon>
        <taxon>Vertebrata</taxon>
        <taxon>Euteleostomi</taxon>
        <taxon>Actinopterygii</taxon>
        <taxon>Neopterygii</taxon>
        <taxon>Teleostei</taxon>
        <taxon>Neoteleostei</taxon>
        <taxon>Acanthomorphata</taxon>
        <taxon>Eupercaria</taxon>
        <taxon>Perciformes</taxon>
        <taxon>Notothenioidei</taxon>
        <taxon>Channichthyidae</taxon>
        <taxon>Champsocephalus</taxon>
    </lineage>
</organism>
<comment type="caution">
    <text evidence="2">The sequence shown here is derived from an EMBL/GenBank/DDBJ whole genome shotgun (WGS) entry which is preliminary data.</text>
</comment>
<dbReference type="AlphaFoldDB" id="A0AAN8GQ34"/>
<feature type="region of interest" description="Disordered" evidence="1">
    <location>
        <begin position="61"/>
        <end position="81"/>
    </location>
</feature>
<evidence type="ECO:0000313" key="3">
    <source>
        <dbReference type="Proteomes" id="UP001335648"/>
    </source>
</evidence>
<feature type="region of interest" description="Disordered" evidence="1">
    <location>
        <begin position="1"/>
        <end position="37"/>
    </location>
</feature>
<name>A0AAN8GQ34_9TELE</name>
<evidence type="ECO:0000256" key="1">
    <source>
        <dbReference type="SAM" id="MobiDB-lite"/>
    </source>
</evidence>
<evidence type="ECO:0000313" key="2">
    <source>
        <dbReference type="EMBL" id="KAK5887421.1"/>
    </source>
</evidence>
<keyword evidence="3" id="KW-1185">Reference proteome</keyword>
<proteinExistence type="predicted"/>
<reference evidence="2 3" key="1">
    <citation type="journal article" date="2023" name="Mol. Biol. Evol.">
        <title>Genomics of Secondarily Temperate Adaptation in the Only Non-Antarctic Icefish.</title>
        <authorList>
            <person name="Rivera-Colon A.G."/>
            <person name="Rayamajhi N."/>
            <person name="Minhas B.F."/>
            <person name="Madrigal G."/>
            <person name="Bilyk K.T."/>
            <person name="Yoon V."/>
            <person name="Hune M."/>
            <person name="Gregory S."/>
            <person name="Cheng C.H.C."/>
            <person name="Catchen J.M."/>
        </authorList>
    </citation>
    <scope>NUCLEOTIDE SEQUENCE [LARGE SCALE GENOMIC DNA]</scope>
    <source>
        <strain evidence="2">JC2023a</strain>
    </source>
</reference>
<feature type="compositionally biased region" description="Basic and acidic residues" evidence="1">
    <location>
        <begin position="1"/>
        <end position="22"/>
    </location>
</feature>